<protein>
    <submittedName>
        <fullName evidence="1">Uncharacterized protein</fullName>
    </submittedName>
</protein>
<accession>A0ACC6IMH5</accession>
<evidence type="ECO:0000313" key="2">
    <source>
        <dbReference type="Proteomes" id="UP001261666"/>
    </source>
</evidence>
<organism evidence="1 2">
    <name type="scientific">Nocardioides zeae</name>
    <dbReference type="NCBI Taxonomy" id="1457234"/>
    <lineage>
        <taxon>Bacteria</taxon>
        <taxon>Bacillati</taxon>
        <taxon>Actinomycetota</taxon>
        <taxon>Actinomycetes</taxon>
        <taxon>Propionibacteriales</taxon>
        <taxon>Nocardioidaceae</taxon>
        <taxon>Nocardioides</taxon>
    </lineage>
</organism>
<proteinExistence type="predicted"/>
<sequence>MRLEPMSSWRLRPGRVWRLEVAGATRRAAAAAPVSPGGPSFLQADHLAAYARLRADGGTHRAWTGGACRLAGPVDTDALARAVAGFLAQHEGQRTTFDLRPGDAPVRRLVPDDLVRRPGALTLEPVTVPPDLARADADPAAFTAWVHETTTAHFSEVCTPDDWPGLGMVVVEQPAGADVFWGCDHAFTDAWSQLLLAGELGARYAAERGDSAAVADVDLPGPTEAGGFVAYAADERARAAAYGPDAPEVAVWREALTTAGGMPSFPLPLGLDPGESAPVELVGRELVRGADRLAALDAGARELGARVPSALVGACAAAELRLAGRERYVGLTVLGTRDGGPHSRAQGWFCNFAPLRLDLGAATTYRTLFPAAEATFRRAREVARMPVHVALGALVADGTLDPATLGSPQLMSYLDLRWLPAAGAAAGAAAAAAHRSGFHFTGMGRTRNASMWFNRDHERLYVFAQVPATTEARASIERYLDALTAVLDDVLAGRGADEPLGVTA</sequence>
<name>A0ACC6IMH5_9ACTN</name>
<comment type="caution">
    <text evidence="1">The sequence shown here is derived from an EMBL/GenBank/DDBJ whole genome shotgun (WGS) entry which is preliminary data.</text>
</comment>
<dbReference type="Proteomes" id="UP001261666">
    <property type="component" value="Unassembled WGS sequence"/>
</dbReference>
<dbReference type="EMBL" id="JAVIZJ010000013">
    <property type="protein sequence ID" value="MDR6211840.1"/>
    <property type="molecule type" value="Genomic_DNA"/>
</dbReference>
<reference evidence="1" key="1">
    <citation type="submission" date="2023-08" db="EMBL/GenBank/DDBJ databases">
        <title>Functional and genomic diversity of the sorghum phyllosphere microbiome.</title>
        <authorList>
            <person name="Shade A."/>
        </authorList>
    </citation>
    <scope>NUCLEOTIDE SEQUENCE</scope>
    <source>
        <strain evidence="1">SORGH_AS_0885</strain>
    </source>
</reference>
<gene>
    <name evidence="1" type="ORF">QE364_003571</name>
</gene>
<keyword evidence="2" id="KW-1185">Reference proteome</keyword>
<evidence type="ECO:0000313" key="1">
    <source>
        <dbReference type="EMBL" id="MDR6211840.1"/>
    </source>
</evidence>